<organism evidence="1">
    <name type="scientific">Anguilla anguilla</name>
    <name type="common">European freshwater eel</name>
    <name type="synonym">Muraena anguilla</name>
    <dbReference type="NCBI Taxonomy" id="7936"/>
    <lineage>
        <taxon>Eukaryota</taxon>
        <taxon>Metazoa</taxon>
        <taxon>Chordata</taxon>
        <taxon>Craniata</taxon>
        <taxon>Vertebrata</taxon>
        <taxon>Euteleostomi</taxon>
        <taxon>Actinopterygii</taxon>
        <taxon>Neopterygii</taxon>
        <taxon>Teleostei</taxon>
        <taxon>Anguilliformes</taxon>
        <taxon>Anguillidae</taxon>
        <taxon>Anguilla</taxon>
    </lineage>
</organism>
<dbReference type="EMBL" id="GBXM01068466">
    <property type="protein sequence ID" value="JAH40111.1"/>
    <property type="molecule type" value="Transcribed_RNA"/>
</dbReference>
<reference evidence="1" key="1">
    <citation type="submission" date="2014-11" db="EMBL/GenBank/DDBJ databases">
        <authorList>
            <person name="Amaro Gonzalez C."/>
        </authorList>
    </citation>
    <scope>NUCLEOTIDE SEQUENCE</scope>
</reference>
<reference evidence="1" key="2">
    <citation type="journal article" date="2015" name="Fish Shellfish Immunol.">
        <title>Early steps in the European eel (Anguilla anguilla)-Vibrio vulnificus interaction in the gills: Role of the RtxA13 toxin.</title>
        <authorList>
            <person name="Callol A."/>
            <person name="Pajuelo D."/>
            <person name="Ebbesson L."/>
            <person name="Teles M."/>
            <person name="MacKenzie S."/>
            <person name="Amaro C."/>
        </authorList>
    </citation>
    <scope>NUCLEOTIDE SEQUENCE</scope>
</reference>
<protein>
    <submittedName>
        <fullName evidence="1">Uncharacterized protein</fullName>
    </submittedName>
</protein>
<name>A0A0E9SFP5_ANGAN</name>
<proteinExistence type="predicted"/>
<accession>A0A0E9SFP5</accession>
<evidence type="ECO:0000313" key="1">
    <source>
        <dbReference type="EMBL" id="JAH40111.1"/>
    </source>
</evidence>
<dbReference type="AlphaFoldDB" id="A0A0E9SFP5"/>
<sequence length="49" mass="5420">MHSGLEAERLSFSHLLRGNTPVPSLLSAGHFCFSRNGLPSYANIFYRPA</sequence>